<dbReference type="GeneID" id="87843535"/>
<feature type="compositionally biased region" description="Basic and acidic residues" evidence="7">
    <location>
        <begin position="168"/>
        <end position="177"/>
    </location>
</feature>
<keyword evidence="6 8" id="KW-0472">Membrane</keyword>
<dbReference type="Proteomes" id="UP001278766">
    <property type="component" value="Unassembled WGS sequence"/>
</dbReference>
<keyword evidence="5" id="KW-0406">Ion transport</keyword>
<gene>
    <name evidence="9" type="ORF">B0H64DRAFT_441663</name>
</gene>
<feature type="transmembrane region" description="Helical" evidence="8">
    <location>
        <begin position="43"/>
        <end position="61"/>
    </location>
</feature>
<evidence type="ECO:0000256" key="5">
    <source>
        <dbReference type="ARBA" id="ARBA00023065"/>
    </source>
</evidence>
<dbReference type="GO" id="GO:0005886">
    <property type="term" value="C:plasma membrane"/>
    <property type="evidence" value="ECO:0007669"/>
    <property type="project" value="TreeGrafter"/>
</dbReference>
<sequence length="813" mass="89562">MPLSTIKKRFEDARERYSEGPAAEWVAKIRPYLPPINFVTLHYAYFIFSCLIFAAIFQACGSSTTPEIGYLDSLFVTMSALTATGMNTVNLSEMSLGQQIILFLSLMLGHPILISLWTVLFRRHVFEKRFRAIVKAERARKLKAGSTIWLYSGFSDLLALARMRSMGKTESKDDSTKKLPGLGTRIPPGQPSESGAQGPEKDGEEHDVEAGLAPAPKSGVPNLPGAKGIAFLEPPPRVNGNAKKPTIPSEEDRTAEVRNFLQEKRKNVGRNGEFFNLTLKEREYLGGVEYRAVEVLVVTVAMYYVLWQLLGAIALGTWLAVNEPEIATTNGQNPWWTGIFLAISAFASGGMSLLDAGMTAFQSGYYFVLIVSTLLILAGNQASPIFLRFIIWVLSRTLRFSTKNENHAVWKETFDFILQYPRRVYINMFPSRPTMMLTLSIGGFLFLDWIMFFVLNIGNPTIESIPPGPRVMDGLFQSTSILSAGFAVVSISGVYYGLQVLWLIKMYASAYPTSITVRGSNVYEERSLGIYAGDDPEDSDDKGDGKNEKNAPAAGGLFLNPGTTTGMQPPMTPMSATSNASRLSRLSQASRGGIDKIVNLGREGGAKLGRQLQRRMTEFQGVGVAAPMRRHKTNFSLPQLNQPTPQSSASSSTASVGSADDFDPPKQDLVSHHVRSQLSHDVWWIALAFFLITIIETSHTLGDPAAYSLFNILFEIVSAYANNGVSMGLPNAAHSFSGGWHPGSRFVLVLVMLRGRHRDLPVALDRAVKLPSMDLDEKEEDDAEIRRTITRTPNLVQSPPLHSPGRIRPFSPM</sequence>
<keyword evidence="3 8" id="KW-0812">Transmembrane</keyword>
<feature type="region of interest" description="Disordered" evidence="7">
    <location>
        <begin position="530"/>
        <end position="564"/>
    </location>
</feature>
<evidence type="ECO:0000256" key="8">
    <source>
        <dbReference type="SAM" id="Phobius"/>
    </source>
</evidence>
<protein>
    <submittedName>
        <fullName evidence="9">Cation transport protein-domain-containing protein</fullName>
    </submittedName>
</protein>
<evidence type="ECO:0000256" key="1">
    <source>
        <dbReference type="ARBA" id="ARBA00004141"/>
    </source>
</evidence>
<evidence type="ECO:0000256" key="3">
    <source>
        <dbReference type="ARBA" id="ARBA00022692"/>
    </source>
</evidence>
<keyword evidence="2" id="KW-0813">Transport</keyword>
<dbReference type="InterPro" id="IPR003445">
    <property type="entry name" value="Cat_transpt"/>
</dbReference>
<evidence type="ECO:0000256" key="4">
    <source>
        <dbReference type="ARBA" id="ARBA00022989"/>
    </source>
</evidence>
<reference evidence="9" key="1">
    <citation type="journal article" date="2023" name="Mol. Phylogenet. Evol.">
        <title>Genome-scale phylogeny and comparative genomics of the fungal order Sordariales.</title>
        <authorList>
            <person name="Hensen N."/>
            <person name="Bonometti L."/>
            <person name="Westerberg I."/>
            <person name="Brannstrom I.O."/>
            <person name="Guillou S."/>
            <person name="Cros-Aarteil S."/>
            <person name="Calhoun S."/>
            <person name="Haridas S."/>
            <person name="Kuo A."/>
            <person name="Mondo S."/>
            <person name="Pangilinan J."/>
            <person name="Riley R."/>
            <person name="LaButti K."/>
            <person name="Andreopoulos B."/>
            <person name="Lipzen A."/>
            <person name="Chen C."/>
            <person name="Yan M."/>
            <person name="Daum C."/>
            <person name="Ng V."/>
            <person name="Clum A."/>
            <person name="Steindorff A."/>
            <person name="Ohm R.A."/>
            <person name="Martin F."/>
            <person name="Silar P."/>
            <person name="Natvig D.O."/>
            <person name="Lalanne C."/>
            <person name="Gautier V."/>
            <person name="Ament-Velasquez S.L."/>
            <person name="Kruys A."/>
            <person name="Hutchinson M.I."/>
            <person name="Powell A.J."/>
            <person name="Barry K."/>
            <person name="Miller A.N."/>
            <person name="Grigoriev I.V."/>
            <person name="Debuchy R."/>
            <person name="Gladieux P."/>
            <person name="Hiltunen Thoren M."/>
            <person name="Johannesson H."/>
        </authorList>
    </citation>
    <scope>NUCLEOTIDE SEQUENCE</scope>
    <source>
        <strain evidence="9">CBS 168.71</strain>
    </source>
</reference>
<feature type="transmembrane region" description="Helical" evidence="8">
    <location>
        <begin position="435"/>
        <end position="455"/>
    </location>
</feature>
<dbReference type="RefSeq" id="XP_062658753.1">
    <property type="nucleotide sequence ID" value="XM_062806587.1"/>
</dbReference>
<reference evidence="9" key="2">
    <citation type="submission" date="2023-06" db="EMBL/GenBank/DDBJ databases">
        <authorList>
            <consortium name="Lawrence Berkeley National Laboratory"/>
            <person name="Haridas S."/>
            <person name="Hensen N."/>
            <person name="Bonometti L."/>
            <person name="Westerberg I."/>
            <person name="Brannstrom I.O."/>
            <person name="Guillou S."/>
            <person name="Cros-Aarteil S."/>
            <person name="Calhoun S."/>
            <person name="Kuo A."/>
            <person name="Mondo S."/>
            <person name="Pangilinan J."/>
            <person name="Riley R."/>
            <person name="Labutti K."/>
            <person name="Andreopoulos B."/>
            <person name="Lipzen A."/>
            <person name="Chen C."/>
            <person name="Yanf M."/>
            <person name="Daum C."/>
            <person name="Ng V."/>
            <person name="Clum A."/>
            <person name="Steindorff A."/>
            <person name="Ohm R."/>
            <person name="Martin F."/>
            <person name="Silar P."/>
            <person name="Natvig D."/>
            <person name="Lalanne C."/>
            <person name="Gautier V."/>
            <person name="Ament-Velasquez S.L."/>
            <person name="Kruys A."/>
            <person name="Hutchinson M.I."/>
            <person name="Powell A.J."/>
            <person name="Barry K."/>
            <person name="Miller A.N."/>
            <person name="Grigoriev I.V."/>
            <person name="Debuchy R."/>
            <person name="Gladieux P."/>
            <person name="Thoren M.H."/>
            <person name="Johannesson H."/>
        </authorList>
    </citation>
    <scope>NUCLEOTIDE SEQUENCE</scope>
    <source>
        <strain evidence="9">CBS 168.71</strain>
    </source>
</reference>
<dbReference type="GO" id="GO:1990573">
    <property type="term" value="P:potassium ion import across plasma membrane"/>
    <property type="evidence" value="ECO:0007669"/>
    <property type="project" value="TreeGrafter"/>
</dbReference>
<dbReference type="AlphaFoldDB" id="A0AAE0HET7"/>
<dbReference type="InterPro" id="IPR051143">
    <property type="entry name" value="TrkH_K-transport"/>
</dbReference>
<dbReference type="PANTHER" id="PTHR31064:SF37">
    <property type="entry name" value="TRANSPORTER, PUTATIVE (EUROFUNG)-RELATED"/>
    <property type="match status" value="1"/>
</dbReference>
<feature type="region of interest" description="Disordered" evidence="7">
    <location>
        <begin position="168"/>
        <end position="219"/>
    </location>
</feature>
<name>A0AAE0HET7_9PEZI</name>
<evidence type="ECO:0000256" key="2">
    <source>
        <dbReference type="ARBA" id="ARBA00022448"/>
    </source>
</evidence>
<keyword evidence="4 8" id="KW-1133">Transmembrane helix</keyword>
<dbReference type="Pfam" id="PF02386">
    <property type="entry name" value="TrkH"/>
    <property type="match status" value="1"/>
</dbReference>
<comment type="subcellular location">
    <subcellularLocation>
        <location evidence="1">Membrane</location>
        <topology evidence="1">Multi-pass membrane protein</topology>
    </subcellularLocation>
</comment>
<dbReference type="EMBL" id="JAUEPN010000004">
    <property type="protein sequence ID" value="KAK3295239.1"/>
    <property type="molecule type" value="Genomic_DNA"/>
</dbReference>
<evidence type="ECO:0000256" key="6">
    <source>
        <dbReference type="ARBA" id="ARBA00023136"/>
    </source>
</evidence>
<feature type="compositionally biased region" description="Low complexity" evidence="7">
    <location>
        <begin position="642"/>
        <end position="655"/>
    </location>
</feature>
<feature type="region of interest" description="Disordered" evidence="7">
    <location>
        <begin position="635"/>
        <end position="664"/>
    </location>
</feature>
<feature type="transmembrane region" description="Helical" evidence="8">
    <location>
        <begin position="333"/>
        <end position="354"/>
    </location>
</feature>
<feature type="region of interest" description="Disordered" evidence="7">
    <location>
        <begin position="231"/>
        <end position="253"/>
    </location>
</feature>
<dbReference type="PANTHER" id="PTHR31064">
    <property type="entry name" value="POTASSIUM TRANSPORT PROTEIN DDB_G0292412-RELATED"/>
    <property type="match status" value="1"/>
</dbReference>
<organism evidence="9 10">
    <name type="scientific">Chaetomium fimeti</name>
    <dbReference type="NCBI Taxonomy" id="1854472"/>
    <lineage>
        <taxon>Eukaryota</taxon>
        <taxon>Fungi</taxon>
        <taxon>Dikarya</taxon>
        <taxon>Ascomycota</taxon>
        <taxon>Pezizomycotina</taxon>
        <taxon>Sordariomycetes</taxon>
        <taxon>Sordariomycetidae</taxon>
        <taxon>Sordariales</taxon>
        <taxon>Chaetomiaceae</taxon>
        <taxon>Chaetomium</taxon>
    </lineage>
</organism>
<feature type="transmembrane region" description="Helical" evidence="8">
    <location>
        <begin position="100"/>
        <end position="121"/>
    </location>
</feature>
<feature type="transmembrane region" description="Helical" evidence="8">
    <location>
        <begin position="301"/>
        <end position="321"/>
    </location>
</feature>
<comment type="caution">
    <text evidence="9">The sequence shown here is derived from an EMBL/GenBank/DDBJ whole genome shotgun (WGS) entry which is preliminary data.</text>
</comment>
<feature type="region of interest" description="Disordered" evidence="7">
    <location>
        <begin position="793"/>
        <end position="813"/>
    </location>
</feature>
<feature type="transmembrane region" description="Helical" evidence="8">
    <location>
        <begin position="366"/>
        <end position="394"/>
    </location>
</feature>
<feature type="transmembrane region" description="Helical" evidence="8">
    <location>
        <begin position="475"/>
        <end position="498"/>
    </location>
</feature>
<evidence type="ECO:0000313" key="10">
    <source>
        <dbReference type="Proteomes" id="UP001278766"/>
    </source>
</evidence>
<proteinExistence type="predicted"/>
<evidence type="ECO:0000256" key="7">
    <source>
        <dbReference type="SAM" id="MobiDB-lite"/>
    </source>
</evidence>
<dbReference type="GO" id="GO:0030007">
    <property type="term" value="P:intracellular potassium ion homeostasis"/>
    <property type="evidence" value="ECO:0007669"/>
    <property type="project" value="TreeGrafter"/>
</dbReference>
<dbReference type="GO" id="GO:0140107">
    <property type="term" value="F:high-affinity potassium ion transmembrane transporter activity"/>
    <property type="evidence" value="ECO:0007669"/>
    <property type="project" value="TreeGrafter"/>
</dbReference>
<keyword evidence="10" id="KW-1185">Reference proteome</keyword>
<evidence type="ECO:0000313" key="9">
    <source>
        <dbReference type="EMBL" id="KAK3295239.1"/>
    </source>
</evidence>
<accession>A0AAE0HET7</accession>